<accession>A0ABM6BKL2</accession>
<proteinExistence type="predicted"/>
<dbReference type="NCBIfam" id="TIGR02532">
    <property type="entry name" value="IV_pilin_GFxxxE"/>
    <property type="match status" value="1"/>
</dbReference>
<evidence type="ECO:0000313" key="4">
    <source>
        <dbReference type="Proteomes" id="UP000266744"/>
    </source>
</evidence>
<dbReference type="InterPro" id="IPR012902">
    <property type="entry name" value="N_methyl_site"/>
</dbReference>
<organism evidence="3 4">
    <name type="scientific">Yersinia entomophaga</name>
    <dbReference type="NCBI Taxonomy" id="935293"/>
    <lineage>
        <taxon>Bacteria</taxon>
        <taxon>Pseudomonadati</taxon>
        <taxon>Pseudomonadota</taxon>
        <taxon>Gammaproteobacteria</taxon>
        <taxon>Enterobacterales</taxon>
        <taxon>Yersiniaceae</taxon>
        <taxon>Yersinia</taxon>
    </lineage>
</organism>
<sequence>MSMQIAERKTRFYGFTLLEIMLVIFILSSMSVIAIFKIKDDKKDAITEAEHLYTTIDWIRKLGKFEQTVYIIRINVKGWAVEKLCLKECNGDNKIAKSKFWPDKSWEQVYYGRKALKRDFGNSVLDMKVVLTGYDEWGDANSEHHFFYFILYPLLPESSLSINLYDKYGVSVIDYNNYSLNITRT</sequence>
<dbReference type="SUPFAM" id="SSF54523">
    <property type="entry name" value="Pili subunits"/>
    <property type="match status" value="1"/>
</dbReference>
<dbReference type="InterPro" id="IPR045584">
    <property type="entry name" value="Pilin-like"/>
</dbReference>
<dbReference type="Proteomes" id="UP000266744">
    <property type="component" value="Chromosome"/>
</dbReference>
<comment type="subcellular location">
    <subcellularLocation>
        <location evidence="1">Membrane</location>
        <topology evidence="1">Single-pass membrane protein</topology>
    </subcellularLocation>
</comment>
<evidence type="ECO:0000256" key="2">
    <source>
        <dbReference type="SAM" id="Phobius"/>
    </source>
</evidence>
<keyword evidence="4" id="KW-1185">Reference proteome</keyword>
<dbReference type="Pfam" id="PF07963">
    <property type="entry name" value="N_methyl"/>
    <property type="match status" value="1"/>
</dbReference>
<gene>
    <name evidence="3" type="ORF">PL78_08945</name>
</gene>
<dbReference type="RefSeq" id="WP_084414311.1">
    <property type="nucleotide sequence ID" value="NZ_CP010029.1"/>
</dbReference>
<keyword evidence="2" id="KW-0472">Membrane</keyword>
<keyword evidence="2" id="KW-0812">Transmembrane</keyword>
<evidence type="ECO:0000313" key="3">
    <source>
        <dbReference type="EMBL" id="ANI29944.1"/>
    </source>
</evidence>
<reference evidence="3 4" key="1">
    <citation type="journal article" date="2016" name="Toxins">
        <title>The Draft Genome Sequence of the Yersinia entomophaga Entomopathogenic Type Strain MH96T.</title>
        <authorList>
            <person name="Hurst M.R."/>
            <person name="Beattie A."/>
            <person name="Altermann E."/>
            <person name="Moraga R.M."/>
            <person name="Harper L.A."/>
            <person name="Calder J."/>
            <person name="Laugraud A."/>
        </authorList>
    </citation>
    <scope>NUCLEOTIDE SEQUENCE [LARGE SCALE GENOMIC DNA]</scope>
    <source>
        <strain evidence="3 4">MH96</strain>
    </source>
</reference>
<evidence type="ECO:0000256" key="1">
    <source>
        <dbReference type="ARBA" id="ARBA00004167"/>
    </source>
</evidence>
<keyword evidence="2" id="KW-1133">Transmembrane helix</keyword>
<name>A0ABM6BKL2_YERET</name>
<evidence type="ECO:0008006" key="5">
    <source>
        <dbReference type="Google" id="ProtNLM"/>
    </source>
</evidence>
<feature type="transmembrane region" description="Helical" evidence="2">
    <location>
        <begin position="12"/>
        <end position="36"/>
    </location>
</feature>
<protein>
    <recommendedName>
        <fullName evidence="5">Type II secretion system protein</fullName>
    </recommendedName>
</protein>
<dbReference type="EMBL" id="CP010029">
    <property type="protein sequence ID" value="ANI29944.1"/>
    <property type="molecule type" value="Genomic_DNA"/>
</dbReference>